<evidence type="ECO:0000256" key="4">
    <source>
        <dbReference type="ARBA" id="ARBA00022840"/>
    </source>
</evidence>
<dbReference type="PANTHER" id="PTHR11070:SF30">
    <property type="entry name" value="F-BOX DNA HELICASE 1"/>
    <property type="match status" value="1"/>
</dbReference>
<organism evidence="6 7">
    <name type="scientific">Algivirga pacifica</name>
    <dbReference type="NCBI Taxonomy" id="1162670"/>
    <lineage>
        <taxon>Bacteria</taxon>
        <taxon>Pseudomonadati</taxon>
        <taxon>Bacteroidota</taxon>
        <taxon>Cytophagia</taxon>
        <taxon>Cytophagales</taxon>
        <taxon>Flammeovirgaceae</taxon>
        <taxon>Algivirga</taxon>
    </lineage>
</organism>
<evidence type="ECO:0000256" key="2">
    <source>
        <dbReference type="ARBA" id="ARBA00022801"/>
    </source>
</evidence>
<keyword evidence="2" id="KW-0378">Hydrolase</keyword>
<dbReference type="Gene3D" id="3.40.50.300">
    <property type="entry name" value="P-loop containing nucleotide triphosphate hydrolases"/>
    <property type="match status" value="2"/>
</dbReference>
<evidence type="ECO:0000259" key="5">
    <source>
        <dbReference type="Pfam" id="PF00580"/>
    </source>
</evidence>
<dbReference type="PANTHER" id="PTHR11070">
    <property type="entry name" value="UVRD / RECB / PCRA DNA HELICASE FAMILY MEMBER"/>
    <property type="match status" value="1"/>
</dbReference>
<dbReference type="InterPro" id="IPR013986">
    <property type="entry name" value="DExx_box_DNA_helicase_dom_sf"/>
</dbReference>
<evidence type="ECO:0000256" key="1">
    <source>
        <dbReference type="ARBA" id="ARBA00022741"/>
    </source>
</evidence>
<keyword evidence="1" id="KW-0547">Nucleotide-binding</keyword>
<dbReference type="InterPro" id="IPR000212">
    <property type="entry name" value="DNA_helicase_UvrD/REP"/>
</dbReference>
<keyword evidence="4" id="KW-0067">ATP-binding</keyword>
<keyword evidence="3" id="KW-0347">Helicase</keyword>
<evidence type="ECO:0000256" key="3">
    <source>
        <dbReference type="ARBA" id="ARBA00022806"/>
    </source>
</evidence>
<evidence type="ECO:0000313" key="6">
    <source>
        <dbReference type="EMBL" id="GAA4851010.1"/>
    </source>
</evidence>
<dbReference type="Proteomes" id="UP001500298">
    <property type="component" value="Unassembled WGS sequence"/>
</dbReference>
<keyword evidence="7" id="KW-1185">Reference proteome</keyword>
<feature type="domain" description="UvrD-like helicase ATP-binding" evidence="5">
    <location>
        <begin position="246"/>
        <end position="545"/>
    </location>
</feature>
<dbReference type="InterPro" id="IPR027417">
    <property type="entry name" value="P-loop_NTPase"/>
</dbReference>
<dbReference type="RefSeq" id="WP_345375026.1">
    <property type="nucleotide sequence ID" value="NZ_BAABJX010000065.1"/>
</dbReference>
<comment type="caution">
    <text evidence="6">The sequence shown here is derived from an EMBL/GenBank/DDBJ whole genome shotgun (WGS) entry which is preliminary data.</text>
</comment>
<proteinExistence type="predicted"/>
<sequence length="815" mass="94708">MLDVTILTENKSGIAYNKALHYKKLFEKINTVTEGKVLIASNFTCYGFKENKDVDLLIIGEVVSGYLRYDLIHDHTSNLKSSTFINSFCFTIKIIDPLKYEFDVENNDIYIQKDGCNVFNISEASSNIKNNVKHFLNSTTDSNLYICDLILLDTNKGKNKYSKNFNTIRNKSELNIIFQKILDSGFKANKVFSKKTNKESFRVNIAKQLDLEKIEKSLDTFSLIKKHCGALTKKKINEITKKVLAEQKYAKSIGKMPVIIRGSAGSGKTTLMLRIAEDLYRKGYSSLFLTFNQSLVKDLTRLLSIAGISNTLPNNKIQTDSLDSFIYNSLYHKLGISTIINYDEIKRIEKVINNDKSYLENSFISLLQNNVQTFHTLKKSIQKELVNNKNKKKLLDTLDAIQYKLDNTNTPLSFEDLERPLKEYLDLRKQRLIDDIKSKIYLKRLSKIKEEIYKFLNNDYSLITNKPIQDQCELLEILLNSSQDTDCSSNSVIDLTPLIKQHQKYIKNIKQQWGYLLIDEAQDWNPIEREIIYTIFGHKRIIISDGLQQQLVKSQKYLDWTSFKQQKIPTHPFSLNKSFRQKINLSNFQNSFAKHFNINWNIKSDDRLQKGRIIISTLSFSKAMYHSLQEVGKRHDCDHHDSIIFLAPHTLTDKVKNELALLNNDNDVILEDTIDQRRFKYKIEWETEWETKIWDGTEVIDNYESKKPLPLPKNGEHRVYNYESCRGLEAWTSVCLDMDVFYSNKVAHYRKDDTTNALFEDHASSARKYAANWCLIAMSRAVDTLFISIENKNSEFATILREITRDMGESVKWIE</sequence>
<reference evidence="7" key="1">
    <citation type="journal article" date="2019" name="Int. J. Syst. Evol. Microbiol.">
        <title>The Global Catalogue of Microorganisms (GCM) 10K type strain sequencing project: providing services to taxonomists for standard genome sequencing and annotation.</title>
        <authorList>
            <consortium name="The Broad Institute Genomics Platform"/>
            <consortium name="The Broad Institute Genome Sequencing Center for Infectious Disease"/>
            <person name="Wu L."/>
            <person name="Ma J."/>
        </authorList>
    </citation>
    <scope>NUCLEOTIDE SEQUENCE [LARGE SCALE GENOMIC DNA]</scope>
    <source>
        <strain evidence="7">JCM 18326</strain>
    </source>
</reference>
<dbReference type="InterPro" id="IPR014016">
    <property type="entry name" value="UvrD-like_ATP-bd"/>
</dbReference>
<gene>
    <name evidence="6" type="ORF">GCM10023331_39630</name>
</gene>
<protein>
    <recommendedName>
        <fullName evidence="5">UvrD-like helicase ATP-binding domain-containing protein</fullName>
    </recommendedName>
</protein>
<name>A0ABP9DL86_9BACT</name>
<dbReference type="Gene3D" id="1.10.10.160">
    <property type="match status" value="1"/>
</dbReference>
<accession>A0ABP9DL86</accession>
<evidence type="ECO:0000313" key="7">
    <source>
        <dbReference type="Proteomes" id="UP001500298"/>
    </source>
</evidence>
<dbReference type="EMBL" id="BAABJX010000065">
    <property type="protein sequence ID" value="GAA4851010.1"/>
    <property type="molecule type" value="Genomic_DNA"/>
</dbReference>
<dbReference type="SUPFAM" id="SSF52540">
    <property type="entry name" value="P-loop containing nucleoside triphosphate hydrolases"/>
    <property type="match status" value="2"/>
</dbReference>
<dbReference type="Pfam" id="PF00580">
    <property type="entry name" value="UvrD-helicase"/>
    <property type="match status" value="1"/>
</dbReference>